<dbReference type="InterPro" id="IPR011010">
    <property type="entry name" value="DNA_brk_join_enz"/>
</dbReference>
<evidence type="ECO:0000313" key="3">
    <source>
        <dbReference type="EMBL" id="PTQ92402.1"/>
    </source>
</evidence>
<keyword evidence="4" id="KW-1185">Reference proteome</keyword>
<dbReference type="InterPro" id="IPR013762">
    <property type="entry name" value="Integrase-like_cat_sf"/>
</dbReference>
<evidence type="ECO:0000259" key="2">
    <source>
        <dbReference type="PROSITE" id="PS51898"/>
    </source>
</evidence>
<dbReference type="AlphaFoldDB" id="A0A2T5J4H6"/>
<accession>A0A2T5J4H6</accession>
<name>A0A2T5J4H6_9SPHI</name>
<dbReference type="RefSeq" id="WP_107831536.1">
    <property type="nucleotide sequence ID" value="NZ_CP160205.1"/>
</dbReference>
<comment type="caution">
    <text evidence="3">The sequence shown here is derived from an EMBL/GenBank/DDBJ whole genome shotgun (WGS) entry which is preliminary data.</text>
</comment>
<dbReference type="Pfam" id="PF00589">
    <property type="entry name" value="Phage_integrase"/>
    <property type="match status" value="1"/>
</dbReference>
<dbReference type="Proteomes" id="UP000244168">
    <property type="component" value="Unassembled WGS sequence"/>
</dbReference>
<dbReference type="GO" id="GO:0003677">
    <property type="term" value="F:DNA binding"/>
    <property type="evidence" value="ECO:0007669"/>
    <property type="project" value="InterPro"/>
</dbReference>
<reference evidence="3 4" key="1">
    <citation type="submission" date="2018-04" db="EMBL/GenBank/DDBJ databases">
        <title>Genomic Encyclopedia of Archaeal and Bacterial Type Strains, Phase II (KMG-II): from individual species to whole genera.</title>
        <authorList>
            <person name="Goeker M."/>
        </authorList>
    </citation>
    <scope>NUCLEOTIDE SEQUENCE [LARGE SCALE GENOMIC DNA]</scope>
    <source>
        <strain evidence="3 4">DSM 26809</strain>
    </source>
</reference>
<dbReference type="SUPFAM" id="SSF56349">
    <property type="entry name" value="DNA breaking-rejoining enzymes"/>
    <property type="match status" value="1"/>
</dbReference>
<evidence type="ECO:0000313" key="4">
    <source>
        <dbReference type="Proteomes" id="UP000244168"/>
    </source>
</evidence>
<feature type="domain" description="Tyr recombinase" evidence="2">
    <location>
        <begin position="184"/>
        <end position="369"/>
    </location>
</feature>
<evidence type="ECO:0000256" key="1">
    <source>
        <dbReference type="ARBA" id="ARBA00023172"/>
    </source>
</evidence>
<proteinExistence type="predicted"/>
<dbReference type="OrthoDB" id="9806835at2"/>
<dbReference type="PROSITE" id="PS51898">
    <property type="entry name" value="TYR_RECOMBINASE"/>
    <property type="match status" value="1"/>
</dbReference>
<dbReference type="Gene3D" id="1.10.443.10">
    <property type="entry name" value="Intergrase catalytic core"/>
    <property type="match status" value="1"/>
</dbReference>
<dbReference type="GO" id="GO:0006310">
    <property type="term" value="P:DNA recombination"/>
    <property type="evidence" value="ECO:0007669"/>
    <property type="project" value="UniProtKB-KW"/>
</dbReference>
<protein>
    <submittedName>
        <fullName evidence="3">Site-specific recombinase XerD</fullName>
    </submittedName>
</protein>
<keyword evidence="1" id="KW-0233">DNA recombination</keyword>
<sequence length="371" mass="43266">MYTIPCICFPEDPAGRIYIYYHYNGIRHREYNGKGLGLAIHPNRYRDHESRERLAVALQTAFHQALLAGWQPKGTPPKGHSLRSALQLVLEEKQTSELSDVYKKNLKALHQHFTDFLLPHELASPYDYLLPGRVEAFLSKYHTKERSYTNYRRCLSVFFKAIVRKGYGTKDLIAHTRPGRPKAVRNIPFTDEQLKGILKYLEPHYPQLYLYCLLTYGSLLRPHKEIRLLQKQHIVKDCTEIVLSGKENKSGKVRIVYLPEYVQQKIRPRFQAISKPGGNLFTVATKPYNTSYFNLQWRRASIQLKKDGLLQPGQTIYSFRHTAAIRIYQKCKDPYVLQQLLQHSSLKVTLDYLRGLGELRQEHLRAFLPEL</sequence>
<dbReference type="GO" id="GO:0015074">
    <property type="term" value="P:DNA integration"/>
    <property type="evidence" value="ECO:0007669"/>
    <property type="project" value="InterPro"/>
</dbReference>
<dbReference type="InterPro" id="IPR002104">
    <property type="entry name" value="Integrase_catalytic"/>
</dbReference>
<organism evidence="3 4">
    <name type="scientific">Mucilaginibacter yixingensis</name>
    <dbReference type="NCBI Taxonomy" id="1295612"/>
    <lineage>
        <taxon>Bacteria</taxon>
        <taxon>Pseudomonadati</taxon>
        <taxon>Bacteroidota</taxon>
        <taxon>Sphingobacteriia</taxon>
        <taxon>Sphingobacteriales</taxon>
        <taxon>Sphingobacteriaceae</taxon>
        <taxon>Mucilaginibacter</taxon>
    </lineage>
</organism>
<dbReference type="EMBL" id="QAOQ01000012">
    <property type="protein sequence ID" value="PTQ92402.1"/>
    <property type="molecule type" value="Genomic_DNA"/>
</dbReference>
<gene>
    <name evidence="3" type="ORF">C8P68_1122</name>
</gene>